<dbReference type="Gene3D" id="3.20.20.70">
    <property type="entry name" value="Aldolase class I"/>
    <property type="match status" value="1"/>
</dbReference>
<evidence type="ECO:0000256" key="1">
    <source>
        <dbReference type="ARBA" id="ARBA00001966"/>
    </source>
</evidence>
<dbReference type="PROSITE" id="PS51332">
    <property type="entry name" value="B12_BINDING"/>
    <property type="match status" value="1"/>
</dbReference>
<keyword evidence="5" id="KW-0411">Iron-sulfur</keyword>
<dbReference type="SFLD" id="SFLDG01123">
    <property type="entry name" value="methyltransferase_(Class_B)"/>
    <property type="match status" value="1"/>
</dbReference>
<name>A0A327KHF0_9BRAD</name>
<dbReference type="SFLD" id="SFLDS00029">
    <property type="entry name" value="Radical_SAM"/>
    <property type="match status" value="1"/>
</dbReference>
<dbReference type="Proteomes" id="UP000248863">
    <property type="component" value="Unassembled WGS sequence"/>
</dbReference>
<dbReference type="InterPro" id="IPR058240">
    <property type="entry name" value="rSAM_sf"/>
</dbReference>
<feature type="domain" description="B12-binding" evidence="6">
    <location>
        <begin position="30"/>
        <end position="172"/>
    </location>
</feature>
<dbReference type="SUPFAM" id="SSF102114">
    <property type="entry name" value="Radical SAM enzymes"/>
    <property type="match status" value="1"/>
</dbReference>
<dbReference type="GO" id="GO:0051539">
    <property type="term" value="F:4 iron, 4 sulfur cluster binding"/>
    <property type="evidence" value="ECO:0007669"/>
    <property type="project" value="UniProtKB-KW"/>
</dbReference>
<organism evidence="8 9">
    <name type="scientific">Rhodoplanes elegans</name>
    <dbReference type="NCBI Taxonomy" id="29408"/>
    <lineage>
        <taxon>Bacteria</taxon>
        <taxon>Pseudomonadati</taxon>
        <taxon>Pseudomonadota</taxon>
        <taxon>Alphaproteobacteria</taxon>
        <taxon>Hyphomicrobiales</taxon>
        <taxon>Nitrobacteraceae</taxon>
        <taxon>Rhodoplanes</taxon>
    </lineage>
</organism>
<keyword evidence="2" id="KW-0949">S-adenosyl-L-methionine</keyword>
<dbReference type="InterPro" id="IPR013785">
    <property type="entry name" value="Aldolase_TIM"/>
</dbReference>
<dbReference type="GO" id="GO:0003824">
    <property type="term" value="F:catalytic activity"/>
    <property type="evidence" value="ECO:0007669"/>
    <property type="project" value="InterPro"/>
</dbReference>
<evidence type="ECO:0000313" key="8">
    <source>
        <dbReference type="EMBL" id="RAI37561.1"/>
    </source>
</evidence>
<dbReference type="SFLD" id="SFLDG01082">
    <property type="entry name" value="B12-binding_domain_containing"/>
    <property type="match status" value="1"/>
</dbReference>
<keyword evidence="4" id="KW-0408">Iron</keyword>
<evidence type="ECO:0000256" key="4">
    <source>
        <dbReference type="ARBA" id="ARBA00023004"/>
    </source>
</evidence>
<dbReference type="InterPro" id="IPR007197">
    <property type="entry name" value="rSAM"/>
</dbReference>
<dbReference type="InterPro" id="IPR051198">
    <property type="entry name" value="BchE-like"/>
</dbReference>
<dbReference type="GO" id="GO:0031419">
    <property type="term" value="F:cobalamin binding"/>
    <property type="evidence" value="ECO:0007669"/>
    <property type="project" value="InterPro"/>
</dbReference>
<dbReference type="PANTHER" id="PTHR43409">
    <property type="entry name" value="ANAEROBIC MAGNESIUM-PROTOPORPHYRIN IX MONOMETHYL ESTER CYCLASE-RELATED"/>
    <property type="match status" value="1"/>
</dbReference>
<evidence type="ECO:0000313" key="9">
    <source>
        <dbReference type="Proteomes" id="UP000248863"/>
    </source>
</evidence>
<dbReference type="PROSITE" id="PS51918">
    <property type="entry name" value="RADICAL_SAM"/>
    <property type="match status" value="1"/>
</dbReference>
<dbReference type="GO" id="GO:0046872">
    <property type="term" value="F:metal ion binding"/>
    <property type="evidence" value="ECO:0007669"/>
    <property type="project" value="UniProtKB-KW"/>
</dbReference>
<dbReference type="CDD" id="cd01335">
    <property type="entry name" value="Radical_SAM"/>
    <property type="match status" value="1"/>
</dbReference>
<evidence type="ECO:0000259" key="7">
    <source>
        <dbReference type="PROSITE" id="PS51918"/>
    </source>
</evidence>
<dbReference type="Pfam" id="PF04055">
    <property type="entry name" value="Radical_SAM"/>
    <property type="match status" value="1"/>
</dbReference>
<gene>
    <name evidence="8" type="ORF">CH338_15675</name>
</gene>
<dbReference type="RefSeq" id="WP_111358080.1">
    <property type="nucleotide sequence ID" value="NZ_NHSK01000068.1"/>
</dbReference>
<comment type="caution">
    <text evidence="8">The sequence shown here is derived from an EMBL/GenBank/DDBJ whole genome shotgun (WGS) entry which is preliminary data.</text>
</comment>
<evidence type="ECO:0000259" key="6">
    <source>
        <dbReference type="PROSITE" id="PS51332"/>
    </source>
</evidence>
<proteinExistence type="predicted"/>
<comment type="cofactor">
    <cofactor evidence="1">
        <name>[4Fe-4S] cluster</name>
        <dbReference type="ChEBI" id="CHEBI:49883"/>
    </cofactor>
</comment>
<evidence type="ECO:0000256" key="5">
    <source>
        <dbReference type="ARBA" id="ARBA00023014"/>
    </source>
</evidence>
<feature type="domain" description="Radical SAM core" evidence="7">
    <location>
        <begin position="198"/>
        <end position="428"/>
    </location>
</feature>
<dbReference type="InterPro" id="IPR034466">
    <property type="entry name" value="Methyltransferase_Class_B"/>
</dbReference>
<accession>A0A327KHF0</accession>
<keyword evidence="3" id="KW-0479">Metal-binding</keyword>
<evidence type="ECO:0000256" key="3">
    <source>
        <dbReference type="ARBA" id="ARBA00022723"/>
    </source>
</evidence>
<dbReference type="OrthoDB" id="9801424at2"/>
<keyword evidence="9" id="KW-1185">Reference proteome</keyword>
<dbReference type="InterPro" id="IPR006638">
    <property type="entry name" value="Elp3/MiaA/NifB-like_rSAM"/>
</dbReference>
<protein>
    <submittedName>
        <fullName evidence="8">Radical SAM protein</fullName>
    </submittedName>
</protein>
<reference evidence="8 9" key="1">
    <citation type="submission" date="2017-07" db="EMBL/GenBank/DDBJ databases">
        <title>Draft Genome Sequences of Select Purple Nonsulfur Bacteria.</title>
        <authorList>
            <person name="Lasarre B."/>
            <person name="Mckinlay J.B."/>
        </authorList>
    </citation>
    <scope>NUCLEOTIDE SEQUENCE [LARGE SCALE GENOMIC DNA]</scope>
    <source>
        <strain evidence="8 9">DSM 11907</strain>
    </source>
</reference>
<dbReference type="AlphaFoldDB" id="A0A327KHF0"/>
<dbReference type="SMART" id="SM00729">
    <property type="entry name" value="Elp3"/>
    <property type="match status" value="1"/>
</dbReference>
<evidence type="ECO:0000256" key="2">
    <source>
        <dbReference type="ARBA" id="ARBA00022691"/>
    </source>
</evidence>
<dbReference type="EMBL" id="NPEU01000176">
    <property type="protein sequence ID" value="RAI37561.1"/>
    <property type="molecule type" value="Genomic_DNA"/>
</dbReference>
<dbReference type="InterPro" id="IPR006158">
    <property type="entry name" value="Cobalamin-bd"/>
</dbReference>
<sequence>MAASVATRRFQLVLIKPSHYDDDGYVIQWLRSSIPANSLACVHALAADAAERQVLGPDVAFDITAIDETNSRIKVDALVARMRRHGGLGMVGLVGVQSNQFPRAMDIARPLRAAGVPVMIGGFHVSGQLAMLPARPADLQEALELGISLFAGEAEGRIDRVLADAAAGRLAPIYDYMHDLPGLENAPVPFLPRETVGRVFDHHASFDAGRGCPFQCSFCTIINVQGRKSRRRTPDDVEALIRRHWAHGIKRFFITDDNFARNKDWEAIFDRIIKIREEERIDIRLIIQVDTLCHRIPGFVEKARRAGVTRVFIGLENINPANLMAANKRQNKITEYRTMLLAWKTAGVLTYAGYILGFPGDTPDSIRADIEIIKRELPLDILEFFFLTPLPGSEDHKTLWLKGVAMDPDMNKYDLEHAVTAHPTMSKAEWEAIYREAWETYYTPAHALTIFRRAAATGMGLSRLLAVLFIFSAALRIEKVHPLQVGGFRLKSRRDRRPGLPIEPVWSFYPKVLFEVVAKHVLMAKHWIDLDLLRRKARREQARRPYTDVALTPVTDEETETLDIFTHSEDARRSVAHVRKVDALIHPSGEPSPPHPRIVAAE</sequence>